<dbReference type="PATRIC" id="fig|1560201.3.peg.2930"/>
<accession>A0A0L7T146</accession>
<gene>
    <name evidence="1" type="ORF">NG42_13765</name>
    <name evidence="2" type="ORF">NG43_12605</name>
</gene>
<dbReference type="STRING" id="1560201.NG42_13765"/>
<dbReference type="EMBL" id="JRXF01000018">
    <property type="protein sequence ID" value="KOC93012.1"/>
    <property type="molecule type" value="Genomic_DNA"/>
</dbReference>
<dbReference type="RefSeq" id="WP_052900029.1">
    <property type="nucleotide sequence ID" value="NZ_JRXE01000018.1"/>
</dbReference>
<protein>
    <submittedName>
        <fullName evidence="1">Uncharacterized protein</fullName>
    </submittedName>
</protein>
<dbReference type="Proteomes" id="UP000036851">
    <property type="component" value="Unassembled WGS sequence"/>
</dbReference>
<dbReference type="OrthoDB" id="6522717at2"/>
<proteinExistence type="predicted"/>
<evidence type="ECO:0000313" key="3">
    <source>
        <dbReference type="Proteomes" id="UP000036851"/>
    </source>
</evidence>
<evidence type="ECO:0000313" key="4">
    <source>
        <dbReference type="Proteomes" id="UP000037088"/>
    </source>
</evidence>
<dbReference type="EMBL" id="JRXE01000018">
    <property type="protein sequence ID" value="KOC89169.1"/>
    <property type="molecule type" value="Genomic_DNA"/>
</dbReference>
<evidence type="ECO:0000313" key="1">
    <source>
        <dbReference type="EMBL" id="KOC89169.1"/>
    </source>
</evidence>
<dbReference type="Proteomes" id="UP000037088">
    <property type="component" value="Unassembled WGS sequence"/>
</dbReference>
<dbReference type="AlphaFoldDB" id="A0A0L7T146"/>
<keyword evidence="4" id="KW-1185">Reference proteome</keyword>
<sequence length="471" mass="52409">MKLQPVSGRPGYSGLWWSLLMLITPAAWALDCQWQRGFIGTEASSKSNGSSEWNNSRHGFGASQSVNGYLSTKAGCDIQPGISATLQAGAEYARQFSRLGEFEGARQQGLLVVNQGYLSWAMRDDLALDIGKIRRSSGYLLAISPLDVLRNPVSSMRNVQVNPSGARWRNFYDEGSLGLSASLFRDEGTYELLALPQLTHGRNPRRSAADWKMLERTNASDRYSLSYTSGGFDRFNPTVVLLAGQTPALALGGSSALNDKIIFNIEGALTQGQKWRHLNGQVAQQLQSQQPVDNLFQQNSQHMGAELGVGLRYAGQYETEYGIEYYAQSQGYSRAEWRTMFDTAKWVNGGYQPHIPPEWLTPELREGYRQYARWMAAEVDNSGRYGYLQGKHYLSAWISRQNSGILRPSITLSGLMNLVDGSNMMTLQVNSYLTEALEGYVGTRAALGSTRSEFGFFGEKGVFYMGLRMVW</sequence>
<reference evidence="3 4" key="1">
    <citation type="journal article" date="2015" name="Int. J. Syst. Evol. Microbiol.">
        <title>Erwinia iniecta sp. nov., isolated from Russian wheat aphids (Diuraphis noxia).</title>
        <authorList>
            <person name="Campillo T."/>
            <person name="Luna E."/>
            <person name="Portier P."/>
            <person name="Fischer-Le Saux M."/>
            <person name="Lapitan N."/>
            <person name="Tisserat N.A."/>
            <person name="Leach J.E."/>
        </authorList>
    </citation>
    <scope>NUCLEOTIDE SEQUENCE [LARGE SCALE GENOMIC DNA]</scope>
    <source>
        <strain evidence="1 4">B120</strain>
        <strain evidence="2 3">B149</strain>
    </source>
</reference>
<organism evidence="1 4">
    <name type="scientific">Winslowiella iniecta</name>
    <dbReference type="NCBI Taxonomy" id="1560201"/>
    <lineage>
        <taxon>Bacteria</taxon>
        <taxon>Pseudomonadati</taxon>
        <taxon>Pseudomonadota</taxon>
        <taxon>Gammaproteobacteria</taxon>
        <taxon>Enterobacterales</taxon>
        <taxon>Erwiniaceae</taxon>
        <taxon>Winslowiella</taxon>
    </lineage>
</organism>
<comment type="caution">
    <text evidence="1">The sequence shown here is derived from an EMBL/GenBank/DDBJ whole genome shotgun (WGS) entry which is preliminary data.</text>
</comment>
<evidence type="ECO:0000313" key="2">
    <source>
        <dbReference type="EMBL" id="KOC93012.1"/>
    </source>
</evidence>
<name>A0A0L7T146_9GAMM</name>